<dbReference type="PIRSF" id="PIRSF000137">
    <property type="entry name" value="Alcohol_oxidase"/>
    <property type="match status" value="1"/>
</dbReference>
<organism evidence="5">
    <name type="scientific">Clastoptera arizonana</name>
    <name type="common">Arizona spittle bug</name>
    <dbReference type="NCBI Taxonomy" id="38151"/>
    <lineage>
        <taxon>Eukaryota</taxon>
        <taxon>Metazoa</taxon>
        <taxon>Ecdysozoa</taxon>
        <taxon>Arthropoda</taxon>
        <taxon>Hexapoda</taxon>
        <taxon>Insecta</taxon>
        <taxon>Pterygota</taxon>
        <taxon>Neoptera</taxon>
        <taxon>Paraneoptera</taxon>
        <taxon>Hemiptera</taxon>
        <taxon>Auchenorrhyncha</taxon>
        <taxon>Cercopoidea</taxon>
        <taxon>Clastopteridae</taxon>
        <taxon>Clastoptera</taxon>
    </lineage>
</organism>
<dbReference type="Pfam" id="PF05199">
    <property type="entry name" value="GMC_oxred_C"/>
    <property type="match status" value="1"/>
</dbReference>
<feature type="domain" description="Glucose-methanol-choline oxidoreductase N-terminal" evidence="4">
    <location>
        <begin position="340"/>
        <end position="354"/>
    </location>
</feature>
<dbReference type="PANTHER" id="PTHR11552">
    <property type="entry name" value="GLUCOSE-METHANOL-CHOLINE GMC OXIDOREDUCTASE"/>
    <property type="match status" value="1"/>
</dbReference>
<dbReference type="Gene3D" id="3.30.560.10">
    <property type="entry name" value="Glucose Oxidase, domain 3"/>
    <property type="match status" value="1"/>
</dbReference>
<dbReference type="GO" id="GO:0050660">
    <property type="term" value="F:flavin adenine dinucleotide binding"/>
    <property type="evidence" value="ECO:0007669"/>
    <property type="project" value="InterPro"/>
</dbReference>
<protein>
    <recommendedName>
        <fullName evidence="4">Glucose-methanol-choline oxidoreductase N-terminal domain-containing protein</fullName>
    </recommendedName>
</protein>
<feature type="binding site" evidence="2">
    <location>
        <position position="159"/>
    </location>
    <ligand>
        <name>FAD</name>
        <dbReference type="ChEBI" id="CHEBI:57692"/>
    </ligand>
</feature>
<proteinExistence type="inferred from homology"/>
<dbReference type="GO" id="GO:0016614">
    <property type="term" value="F:oxidoreductase activity, acting on CH-OH group of donors"/>
    <property type="evidence" value="ECO:0007669"/>
    <property type="project" value="InterPro"/>
</dbReference>
<evidence type="ECO:0000256" key="2">
    <source>
        <dbReference type="PIRSR" id="PIRSR000137-2"/>
    </source>
</evidence>
<dbReference type="Pfam" id="PF00732">
    <property type="entry name" value="GMC_oxred_N"/>
    <property type="match status" value="1"/>
</dbReference>
<dbReference type="PROSITE" id="PS00624">
    <property type="entry name" value="GMC_OXRED_2"/>
    <property type="match status" value="1"/>
</dbReference>
<evidence type="ECO:0000259" key="4">
    <source>
        <dbReference type="PROSITE" id="PS00624"/>
    </source>
</evidence>
<dbReference type="InterPro" id="IPR036188">
    <property type="entry name" value="FAD/NAD-bd_sf"/>
</dbReference>
<sequence length="643" mass="71843">MMFRSLLVAVVCASVAAAYNNFQVPSFCFCPIDEKPSLQETCGNDFHFMTFAEVLLATQCTIRDPMHCYVPDLVTRMVDFIVVGSGSAGSVVASRLSEIPDWRVTLLEAGGPAPVGTQPPAMYFNYHGSEIDWSFKLEKQEYSCLSRFGGICRWPRGKVMGGTSVLHGMMYMRGNKWDYDRYAAMGNEGWDYNSVMEYFLKSEDNGDYDKIPEFRGSEAYHRKGGYLTVQRFPDQPEVVPNFMAAARELGYNAMGDLNGPNQTGFTVAQMTTRHGERLSLAKAFLYREEVITRKNLNIITDAFVTRVLFNDKQRAVGVEYEMDGQKHQLYARKEVILCAGAVQSPHLLLLSGVGPADHLRDLGIPLVASVPGVGKGVQNHISFSVPLELTNVQYYNRLNVSALADYILQRTGPMASTGMSQITGFLHLNESDPNFDLPDVQMFFEGYNANCSTTGINMPSSNNRFVQMIPTLLRPLSKGWLRLENVNPRSPPVIFSNYLTEYSDIALLVKGIRFVKKMISTKALKPLGPKIVFERLNQEAPNCGMLIEDSEPYWECMVRHLTNPENHQVSSCHMGPLTDKTAVVDPRLRVRGVTGLRIMDASVLPNVPSGNLNAPVIMFAEKGSDLVKEDWLSQRIFKFNSGL</sequence>
<feature type="binding site" evidence="2">
    <location>
        <position position="163"/>
    </location>
    <ligand>
        <name>FAD</name>
        <dbReference type="ChEBI" id="CHEBI:57692"/>
    </ligand>
</feature>
<keyword evidence="2" id="KW-0274">FAD</keyword>
<comment type="similarity">
    <text evidence="1">Belongs to the GMC oxidoreductase family.</text>
</comment>
<keyword evidence="2" id="KW-0285">Flavoprotein</keyword>
<dbReference type="SUPFAM" id="SSF54373">
    <property type="entry name" value="FAD-linked reductases, C-terminal domain"/>
    <property type="match status" value="1"/>
</dbReference>
<dbReference type="InterPro" id="IPR000172">
    <property type="entry name" value="GMC_OxRdtase_N"/>
</dbReference>
<comment type="cofactor">
    <cofactor evidence="2">
        <name>FAD</name>
        <dbReference type="ChEBI" id="CHEBI:57692"/>
    </cofactor>
</comment>
<accession>A0A1B6DGS1</accession>
<evidence type="ECO:0000256" key="3">
    <source>
        <dbReference type="SAM" id="SignalP"/>
    </source>
</evidence>
<dbReference type="InterPro" id="IPR012132">
    <property type="entry name" value="GMC_OxRdtase"/>
</dbReference>
<dbReference type="PANTHER" id="PTHR11552:SF217">
    <property type="entry name" value="GLUCOSE DEHYDROGENASE [FAD, QUINONE]"/>
    <property type="match status" value="1"/>
</dbReference>
<gene>
    <name evidence="5" type="ORF">g.19135</name>
</gene>
<dbReference type="Gene3D" id="3.50.50.60">
    <property type="entry name" value="FAD/NAD(P)-binding domain"/>
    <property type="match status" value="1"/>
</dbReference>
<dbReference type="AlphaFoldDB" id="A0A1B6DGS1"/>
<feature type="binding site" evidence="2">
    <location>
        <position position="304"/>
    </location>
    <ligand>
        <name>FAD</name>
        <dbReference type="ChEBI" id="CHEBI:57692"/>
    </ligand>
</feature>
<evidence type="ECO:0000313" key="5">
    <source>
        <dbReference type="EMBL" id="JAS24886.1"/>
    </source>
</evidence>
<dbReference type="InterPro" id="IPR007867">
    <property type="entry name" value="GMC_OxRtase_C"/>
</dbReference>
<dbReference type="EMBL" id="GEDC01012412">
    <property type="protein sequence ID" value="JAS24886.1"/>
    <property type="molecule type" value="Transcribed_RNA"/>
</dbReference>
<keyword evidence="3" id="KW-0732">Signal</keyword>
<feature type="signal peptide" evidence="3">
    <location>
        <begin position="1"/>
        <end position="18"/>
    </location>
</feature>
<evidence type="ECO:0000256" key="1">
    <source>
        <dbReference type="ARBA" id="ARBA00010790"/>
    </source>
</evidence>
<dbReference type="SUPFAM" id="SSF51905">
    <property type="entry name" value="FAD/NAD(P)-binding domain"/>
    <property type="match status" value="1"/>
</dbReference>
<feature type="chain" id="PRO_5008581260" description="Glucose-methanol-choline oxidoreductase N-terminal domain-containing protein" evidence="3">
    <location>
        <begin position="19"/>
        <end position="643"/>
    </location>
</feature>
<reference evidence="5" key="1">
    <citation type="submission" date="2015-12" db="EMBL/GenBank/DDBJ databases">
        <title>De novo transcriptome assembly of four potential Pierce s Disease insect vectors from Arizona vineyards.</title>
        <authorList>
            <person name="Tassone E.E."/>
        </authorList>
    </citation>
    <scope>NUCLEOTIDE SEQUENCE</scope>
</reference>
<name>A0A1B6DGS1_9HEMI</name>